<proteinExistence type="predicted"/>
<feature type="transmembrane region" description="Helical" evidence="1">
    <location>
        <begin position="6"/>
        <end position="24"/>
    </location>
</feature>
<evidence type="ECO:0000313" key="4">
    <source>
        <dbReference type="Proteomes" id="UP000051679"/>
    </source>
</evidence>
<feature type="transmembrane region" description="Helical" evidence="1">
    <location>
        <begin position="70"/>
        <end position="89"/>
    </location>
</feature>
<feature type="transmembrane region" description="Helical" evidence="1">
    <location>
        <begin position="118"/>
        <end position="136"/>
    </location>
</feature>
<dbReference type="AlphaFoldDB" id="A0A0R1ZML9"/>
<feature type="transmembrane region" description="Helical" evidence="1">
    <location>
        <begin position="143"/>
        <end position="165"/>
    </location>
</feature>
<dbReference type="GO" id="GO:1902201">
    <property type="term" value="P:negative regulation of bacterial-type flagellum-dependent cell motility"/>
    <property type="evidence" value="ECO:0007669"/>
    <property type="project" value="TreeGrafter"/>
</dbReference>
<feature type="transmembrane region" description="Helical" evidence="1">
    <location>
        <begin position="44"/>
        <end position="64"/>
    </location>
</feature>
<dbReference type="PANTHER" id="PTHR45138:SF9">
    <property type="entry name" value="DIGUANYLATE CYCLASE DGCM-RELATED"/>
    <property type="match status" value="1"/>
</dbReference>
<dbReference type="SUPFAM" id="SSF55073">
    <property type="entry name" value="Nucleotide cyclase"/>
    <property type="match status" value="1"/>
</dbReference>
<sequence>MAEIGLRVTTFLTNFIVLLAFIYLYDWLQTTDKVERLDRIRQPLLIVVTIVFLLFFHTSSILSIKNMQNPVGYGWTFLNFQIVTVYYALLSTRTRSMLTWLIITVGIWFIWMPPFTGWIPLMVATLVLFWAIQRFARAFATHGLRFIVVGFLLATPFFITNYAGLGGIDVGWPWQIITMLLLLATMWEVNRRLTRHSEHEQELVHDATIDDLTQLANFRSFDADLHDAYDRYVDHNELYSLYTFDIDHFKRINDNYGHLAGNEVLKAVAQRLLEIKGNLEYDARVYRTGGEEFSLLLFDVVESMSRAKEISREIRREINKLDFTFDNDTIHITISLGQDRATIEDKNYLDIYNRADQYLYSSKNNGRDAITVRGVIFR</sequence>
<dbReference type="NCBIfam" id="TIGR00254">
    <property type="entry name" value="GGDEF"/>
    <property type="match status" value="1"/>
</dbReference>
<evidence type="ECO:0000256" key="1">
    <source>
        <dbReference type="SAM" id="Phobius"/>
    </source>
</evidence>
<keyword evidence="1" id="KW-1133">Transmembrane helix</keyword>
<keyword evidence="4" id="KW-1185">Reference proteome</keyword>
<feature type="domain" description="GGDEF" evidence="2">
    <location>
        <begin position="237"/>
        <end position="375"/>
    </location>
</feature>
<reference evidence="3 4" key="1">
    <citation type="journal article" date="2015" name="Genome Announc.">
        <title>Expanding the biotechnology potential of lactobacilli through comparative genomics of 213 strains and associated genera.</title>
        <authorList>
            <person name="Sun Z."/>
            <person name="Harris H.M."/>
            <person name="McCann A."/>
            <person name="Guo C."/>
            <person name="Argimon S."/>
            <person name="Zhang W."/>
            <person name="Yang X."/>
            <person name="Jeffery I.B."/>
            <person name="Cooney J.C."/>
            <person name="Kagawa T.F."/>
            <person name="Liu W."/>
            <person name="Song Y."/>
            <person name="Salvetti E."/>
            <person name="Wrobel A."/>
            <person name="Rasinkangas P."/>
            <person name="Parkhill J."/>
            <person name="Rea M.C."/>
            <person name="O'Sullivan O."/>
            <person name="Ritari J."/>
            <person name="Douillard F.P."/>
            <person name="Paul Ross R."/>
            <person name="Yang R."/>
            <person name="Briner A.E."/>
            <person name="Felis G.E."/>
            <person name="de Vos W.M."/>
            <person name="Barrangou R."/>
            <person name="Klaenhammer T.R."/>
            <person name="Caufield P.W."/>
            <person name="Cui Y."/>
            <person name="Zhang H."/>
            <person name="O'Toole P.W."/>
        </authorList>
    </citation>
    <scope>NUCLEOTIDE SEQUENCE [LARGE SCALE GENOMIC DNA]</scope>
    <source>
        <strain evidence="3 4">DSM 20505</strain>
    </source>
</reference>
<dbReference type="InterPro" id="IPR029787">
    <property type="entry name" value="Nucleotide_cyclase"/>
</dbReference>
<dbReference type="RefSeq" id="WP_054678968.1">
    <property type="nucleotide sequence ID" value="NZ_AYYO01000006.1"/>
</dbReference>
<keyword evidence="1" id="KW-0472">Membrane</keyword>
<dbReference type="STRING" id="1291052.FC18_GL000140"/>
<dbReference type="InterPro" id="IPR050469">
    <property type="entry name" value="Diguanylate_Cyclase"/>
</dbReference>
<organism evidence="3 4">
    <name type="scientific">Lacticaseibacillus sharpeae JCM 1186 = DSM 20505</name>
    <dbReference type="NCBI Taxonomy" id="1291052"/>
    <lineage>
        <taxon>Bacteria</taxon>
        <taxon>Bacillati</taxon>
        <taxon>Bacillota</taxon>
        <taxon>Bacilli</taxon>
        <taxon>Lactobacillales</taxon>
        <taxon>Lactobacillaceae</taxon>
        <taxon>Lacticaseibacillus</taxon>
    </lineage>
</organism>
<dbReference type="Gene3D" id="3.30.70.270">
    <property type="match status" value="1"/>
</dbReference>
<dbReference type="PANTHER" id="PTHR45138">
    <property type="entry name" value="REGULATORY COMPONENTS OF SENSORY TRANSDUCTION SYSTEM"/>
    <property type="match status" value="1"/>
</dbReference>
<dbReference type="Proteomes" id="UP000051679">
    <property type="component" value="Unassembled WGS sequence"/>
</dbReference>
<name>A0A0R1ZML9_9LACO</name>
<dbReference type="GO" id="GO:0052621">
    <property type="term" value="F:diguanylate cyclase activity"/>
    <property type="evidence" value="ECO:0007669"/>
    <property type="project" value="TreeGrafter"/>
</dbReference>
<evidence type="ECO:0000313" key="3">
    <source>
        <dbReference type="EMBL" id="KRM56304.1"/>
    </source>
</evidence>
<keyword evidence="1" id="KW-0812">Transmembrane</keyword>
<accession>A0A0R1ZML9</accession>
<protein>
    <submittedName>
        <fullName evidence="3">Diguanylate cyclase phosphodiesterase domain-containing protein</fullName>
    </submittedName>
</protein>
<feature type="transmembrane region" description="Helical" evidence="1">
    <location>
        <begin position="171"/>
        <end position="189"/>
    </location>
</feature>
<dbReference type="EMBL" id="AYYO01000006">
    <property type="protein sequence ID" value="KRM56304.1"/>
    <property type="molecule type" value="Genomic_DNA"/>
</dbReference>
<dbReference type="GO" id="GO:0043709">
    <property type="term" value="P:cell adhesion involved in single-species biofilm formation"/>
    <property type="evidence" value="ECO:0007669"/>
    <property type="project" value="TreeGrafter"/>
</dbReference>
<dbReference type="InterPro" id="IPR000160">
    <property type="entry name" value="GGDEF_dom"/>
</dbReference>
<dbReference type="PROSITE" id="PS50887">
    <property type="entry name" value="GGDEF"/>
    <property type="match status" value="1"/>
</dbReference>
<dbReference type="Pfam" id="PF00990">
    <property type="entry name" value="GGDEF"/>
    <property type="match status" value="1"/>
</dbReference>
<evidence type="ECO:0000259" key="2">
    <source>
        <dbReference type="PROSITE" id="PS50887"/>
    </source>
</evidence>
<dbReference type="PATRIC" id="fig|1291052.5.peg.141"/>
<dbReference type="GO" id="GO:0005886">
    <property type="term" value="C:plasma membrane"/>
    <property type="evidence" value="ECO:0007669"/>
    <property type="project" value="TreeGrafter"/>
</dbReference>
<comment type="caution">
    <text evidence="3">The sequence shown here is derived from an EMBL/GenBank/DDBJ whole genome shotgun (WGS) entry which is preliminary data.</text>
</comment>
<dbReference type="SMART" id="SM00267">
    <property type="entry name" value="GGDEF"/>
    <property type="match status" value="1"/>
</dbReference>
<dbReference type="InterPro" id="IPR043128">
    <property type="entry name" value="Rev_trsase/Diguanyl_cyclase"/>
</dbReference>
<dbReference type="CDD" id="cd01949">
    <property type="entry name" value="GGDEF"/>
    <property type="match status" value="1"/>
</dbReference>
<gene>
    <name evidence="3" type="ORF">FC18_GL000140</name>
</gene>